<name>A0A8J2HT25_9PLEO</name>
<dbReference type="EMBL" id="CAJRGZ010000015">
    <property type="protein sequence ID" value="CAG5140655.1"/>
    <property type="molecule type" value="Genomic_DNA"/>
</dbReference>
<comment type="caution">
    <text evidence="1">The sequence shown here is derived from an EMBL/GenBank/DDBJ whole genome shotgun (WGS) entry which is preliminary data.</text>
</comment>
<accession>A0A8J2HT25</accession>
<dbReference type="RefSeq" id="XP_043164284.1">
    <property type="nucleotide sequence ID" value="XM_043308349.1"/>
</dbReference>
<reference evidence="1" key="1">
    <citation type="submission" date="2021-05" db="EMBL/GenBank/DDBJ databases">
        <authorList>
            <person name="Stam R."/>
        </authorList>
    </citation>
    <scope>NUCLEOTIDE SEQUENCE</scope>
    <source>
        <strain evidence="1">CS162</strain>
    </source>
</reference>
<sequence>MYNGEEGVDVFWLTDGVGLSWESLTDQQRCGHIASISSISAKLGGFVQGNTIRITRPYAYVQKEVREIAAAAPEDMCTQYDAGMAIFYNWNWKWAFFLPAYMKPDDLKDMSAKVLGLLVVLSSFTQGSVRKVRAYVIEAVNARLSNFEDGEIDDPLLQKEDSEIKDPLLQEKDIVHVISTLYDKAGSMSARIAPAKENKNKVGKKPYRKSNAKIRKNAVRLAAYNEKKTALGDVAAYEIGSLPTEGN</sequence>
<dbReference type="OrthoDB" id="3679771at2759"/>
<dbReference type="AlphaFoldDB" id="A0A8J2HT25"/>
<keyword evidence="2" id="KW-1185">Reference proteome</keyword>
<organism evidence="1 2">
    <name type="scientific">Alternaria atra</name>
    <dbReference type="NCBI Taxonomy" id="119953"/>
    <lineage>
        <taxon>Eukaryota</taxon>
        <taxon>Fungi</taxon>
        <taxon>Dikarya</taxon>
        <taxon>Ascomycota</taxon>
        <taxon>Pezizomycotina</taxon>
        <taxon>Dothideomycetes</taxon>
        <taxon>Pleosporomycetidae</taxon>
        <taxon>Pleosporales</taxon>
        <taxon>Pleosporineae</taxon>
        <taxon>Pleosporaceae</taxon>
        <taxon>Alternaria</taxon>
        <taxon>Alternaria sect. Ulocladioides</taxon>
    </lineage>
</organism>
<dbReference type="GeneID" id="67019562"/>
<gene>
    <name evidence="1" type="ORF">ALTATR162_LOCUS755</name>
</gene>
<protein>
    <submittedName>
        <fullName evidence="1">Uncharacterized protein</fullName>
    </submittedName>
</protein>
<evidence type="ECO:0000313" key="2">
    <source>
        <dbReference type="Proteomes" id="UP000676310"/>
    </source>
</evidence>
<proteinExistence type="predicted"/>
<evidence type="ECO:0000313" key="1">
    <source>
        <dbReference type="EMBL" id="CAG5140655.1"/>
    </source>
</evidence>
<dbReference type="Proteomes" id="UP000676310">
    <property type="component" value="Unassembled WGS sequence"/>
</dbReference>